<keyword evidence="7" id="KW-1185">Reference proteome</keyword>
<dbReference type="EMBL" id="JH597777">
    <property type="status" value="NOT_ANNOTATED_CDS"/>
    <property type="molecule type" value="Genomic_DNA"/>
</dbReference>
<dbReference type="AlphaFoldDB" id="M4B1Z6"/>
<feature type="domain" description="Methyltransferase" evidence="4">
    <location>
        <begin position="266"/>
        <end position="397"/>
    </location>
</feature>
<dbReference type="PANTHER" id="PTHR12176:SF79">
    <property type="entry name" value="METHYLTRANSFERASE TYPE 11 DOMAIN-CONTAINING PROTEIN"/>
    <property type="match status" value="1"/>
</dbReference>
<dbReference type="Gene3D" id="3.40.50.150">
    <property type="entry name" value="Vaccinia Virus protein VP39"/>
    <property type="match status" value="1"/>
</dbReference>
<dbReference type="GO" id="GO:0008168">
    <property type="term" value="F:methyltransferase activity"/>
    <property type="evidence" value="ECO:0007669"/>
    <property type="project" value="UniProtKB-KW"/>
</dbReference>
<dbReference type="GO" id="GO:0032259">
    <property type="term" value="P:methylation"/>
    <property type="evidence" value="ECO:0007669"/>
    <property type="project" value="UniProtKB-KW"/>
</dbReference>
<reference evidence="7" key="1">
    <citation type="journal article" date="2010" name="Science">
        <title>Signatures of adaptation to obligate biotrophy in the Hyaloperonospora arabidopsidis genome.</title>
        <authorList>
            <person name="Baxter L."/>
            <person name="Tripathy S."/>
            <person name="Ishaque N."/>
            <person name="Boot N."/>
            <person name="Cabral A."/>
            <person name="Kemen E."/>
            <person name="Thines M."/>
            <person name="Ah-Fong A."/>
            <person name="Anderson R."/>
            <person name="Badejoko W."/>
            <person name="Bittner-Eddy P."/>
            <person name="Boore J.L."/>
            <person name="Chibucos M.C."/>
            <person name="Coates M."/>
            <person name="Dehal P."/>
            <person name="Delehaunty K."/>
            <person name="Dong S."/>
            <person name="Downton P."/>
            <person name="Dumas B."/>
            <person name="Fabro G."/>
            <person name="Fronick C."/>
            <person name="Fuerstenberg S.I."/>
            <person name="Fulton L."/>
            <person name="Gaulin E."/>
            <person name="Govers F."/>
            <person name="Hughes L."/>
            <person name="Humphray S."/>
            <person name="Jiang R.H."/>
            <person name="Judelson H."/>
            <person name="Kamoun S."/>
            <person name="Kyung K."/>
            <person name="Meijer H."/>
            <person name="Minx P."/>
            <person name="Morris P."/>
            <person name="Nelson J."/>
            <person name="Phuntumart V."/>
            <person name="Qutob D."/>
            <person name="Rehmany A."/>
            <person name="Rougon-Cardoso A."/>
            <person name="Ryden P."/>
            <person name="Torto-Alalibo T."/>
            <person name="Studholme D."/>
            <person name="Wang Y."/>
            <person name="Win J."/>
            <person name="Wood J."/>
            <person name="Clifton S.W."/>
            <person name="Rogers J."/>
            <person name="Van den Ackerveken G."/>
            <person name="Jones J.D."/>
            <person name="McDowell J.M."/>
            <person name="Beynon J."/>
            <person name="Tyler B.M."/>
        </authorList>
    </citation>
    <scope>NUCLEOTIDE SEQUENCE [LARGE SCALE GENOMIC DNA]</scope>
    <source>
        <strain evidence="7">Emoy2</strain>
    </source>
</reference>
<dbReference type="PANTHER" id="PTHR12176">
    <property type="entry name" value="SAM-DEPENDENT METHYLTRANSFERASE SUPERFAMILY PROTEIN"/>
    <property type="match status" value="1"/>
</dbReference>
<feature type="domain" description="Tubulin--tyrosine ligase-like protein 12 SET-like" evidence="5">
    <location>
        <begin position="74"/>
        <end position="224"/>
    </location>
</feature>
<evidence type="ECO:0000313" key="6">
    <source>
        <dbReference type="EnsemblProtists" id="HpaP800293"/>
    </source>
</evidence>
<dbReference type="Proteomes" id="UP000011713">
    <property type="component" value="Unassembled WGS sequence"/>
</dbReference>
<dbReference type="InterPro" id="IPR029063">
    <property type="entry name" value="SAM-dependent_MTases_sf"/>
</dbReference>
<dbReference type="CDD" id="cd02440">
    <property type="entry name" value="AdoMet_MTases"/>
    <property type="match status" value="1"/>
</dbReference>
<evidence type="ECO:0000313" key="7">
    <source>
        <dbReference type="Proteomes" id="UP000011713"/>
    </source>
</evidence>
<dbReference type="OMA" id="YWEARFE"/>
<dbReference type="InterPro" id="IPR057954">
    <property type="entry name" value="SET_TTL12"/>
</dbReference>
<dbReference type="HOGENOM" id="CLU_051950_0_0_1"/>
<dbReference type="EnsemblProtists" id="HpaT800293">
    <property type="protein sequence ID" value="HpaP800293"/>
    <property type="gene ID" value="HpaG800293"/>
</dbReference>
<evidence type="ECO:0000256" key="3">
    <source>
        <dbReference type="ARBA" id="ARBA00022679"/>
    </source>
</evidence>
<name>M4B1Z6_HYAAE</name>
<evidence type="ECO:0000256" key="1">
    <source>
        <dbReference type="ARBA" id="ARBA00008361"/>
    </source>
</evidence>
<accession>M4B1Z6</accession>
<dbReference type="VEuPathDB" id="FungiDB:HpaG800293"/>
<evidence type="ECO:0000259" key="4">
    <source>
        <dbReference type="Pfam" id="PF13847"/>
    </source>
</evidence>
<dbReference type="SUPFAM" id="SSF53335">
    <property type="entry name" value="S-adenosyl-L-methionine-dependent methyltransferases"/>
    <property type="match status" value="1"/>
</dbReference>
<dbReference type="InterPro" id="IPR051419">
    <property type="entry name" value="Lys/N-term_MeTrsfase_sf"/>
</dbReference>
<organism evidence="6 7">
    <name type="scientific">Hyaloperonospora arabidopsidis (strain Emoy2)</name>
    <name type="common">Downy mildew agent</name>
    <name type="synonym">Peronospora arabidopsidis</name>
    <dbReference type="NCBI Taxonomy" id="559515"/>
    <lineage>
        <taxon>Eukaryota</taxon>
        <taxon>Sar</taxon>
        <taxon>Stramenopiles</taxon>
        <taxon>Oomycota</taxon>
        <taxon>Peronosporomycetes</taxon>
        <taxon>Peronosporales</taxon>
        <taxon>Peronosporaceae</taxon>
        <taxon>Hyaloperonospora</taxon>
    </lineage>
</organism>
<evidence type="ECO:0000256" key="2">
    <source>
        <dbReference type="ARBA" id="ARBA00022603"/>
    </source>
</evidence>
<dbReference type="InParanoid" id="M4B1Z6"/>
<keyword evidence="2" id="KW-0489">Methyltransferase</keyword>
<sequence length="450" mass="51155">MMIPATTLMSFETWITLHLPQLTHYNVPAPLYHEIHNCVHGIEGKWTDFEAVSRTRTSSDISQRTSGSRRKLRVVATKSLLKASKVLRVIHEWEFRSALDAQTQLRQDGALCHRMKVVVGKVIDEVKEGDAIMRTRSKPNKVEEEVLEVVRCLHFLAFSVRFGVRSRDMMYYVLNAVGSSLREDNKESNLMVVPIFCIEQRKLFSIAWTTKDVVAGMELVRPCASKISMMGLCKKSYWEARFETEDEFDWYCEYAHIRNVLASYISKTARVLIAGTGTSRLPAEMALDGYSDVVAMDYAANVITKMQTRSKENAWGVRFAEADLTQMKDWDSNCVDCVIDKGCLDAMLLKPETDGGETSWKQVASDSSDDLSDARNSMQQLARILKPDGLLVLLTFGSPGNRVGLFDWVASDRSDYMEWEILQCLEMTPSTSQPTFATRFFLFVARKKHK</sequence>
<protein>
    <submittedName>
        <fullName evidence="6">Uncharacterized protein</fullName>
    </submittedName>
</protein>
<reference evidence="6" key="2">
    <citation type="submission" date="2015-06" db="UniProtKB">
        <authorList>
            <consortium name="EnsemblProtists"/>
        </authorList>
    </citation>
    <scope>IDENTIFICATION</scope>
    <source>
        <strain evidence="6">Emoy2</strain>
    </source>
</reference>
<dbReference type="Pfam" id="PF13847">
    <property type="entry name" value="Methyltransf_31"/>
    <property type="match status" value="1"/>
</dbReference>
<dbReference type="Pfam" id="PF25556">
    <property type="entry name" value="SET_TTL"/>
    <property type="match status" value="1"/>
</dbReference>
<proteinExistence type="inferred from homology"/>
<evidence type="ECO:0000259" key="5">
    <source>
        <dbReference type="Pfam" id="PF25556"/>
    </source>
</evidence>
<dbReference type="InterPro" id="IPR025714">
    <property type="entry name" value="Methyltranfer_dom"/>
</dbReference>
<comment type="similarity">
    <text evidence="1">Belongs to the methyltransferase superfamily.</text>
</comment>
<dbReference type="eggNOG" id="KOG2352">
    <property type="taxonomic scope" value="Eukaryota"/>
</dbReference>
<keyword evidence="3" id="KW-0808">Transferase</keyword>